<dbReference type="EMBL" id="MEYV01000005">
    <property type="protein sequence ID" value="OGD40575.1"/>
    <property type="molecule type" value="Genomic_DNA"/>
</dbReference>
<gene>
    <name evidence="2" type="ORF">A3I30_02290</name>
</gene>
<dbReference type="GO" id="GO:0003824">
    <property type="term" value="F:catalytic activity"/>
    <property type="evidence" value="ECO:0007669"/>
    <property type="project" value="InterPro"/>
</dbReference>
<organism evidence="2 3">
    <name type="scientific">Candidatus Azambacteria bacterium RIFCSPLOWO2_02_FULL_44_14</name>
    <dbReference type="NCBI Taxonomy" id="1797306"/>
    <lineage>
        <taxon>Bacteria</taxon>
        <taxon>Candidatus Azamiibacteriota</taxon>
    </lineage>
</organism>
<dbReference type="InterPro" id="IPR016193">
    <property type="entry name" value="Cytidine_deaminase-like"/>
</dbReference>
<evidence type="ECO:0000313" key="2">
    <source>
        <dbReference type="EMBL" id="OGD40575.1"/>
    </source>
</evidence>
<proteinExistence type="predicted"/>
<reference evidence="2 3" key="1">
    <citation type="journal article" date="2016" name="Nat. Commun.">
        <title>Thousands of microbial genomes shed light on interconnected biogeochemical processes in an aquifer system.</title>
        <authorList>
            <person name="Anantharaman K."/>
            <person name="Brown C.T."/>
            <person name="Hug L.A."/>
            <person name="Sharon I."/>
            <person name="Castelle C.J."/>
            <person name="Probst A.J."/>
            <person name="Thomas B.C."/>
            <person name="Singh A."/>
            <person name="Wilkins M.J."/>
            <person name="Karaoz U."/>
            <person name="Brodie E.L."/>
            <person name="Williams K.H."/>
            <person name="Hubbard S.S."/>
            <person name="Banfield J.F."/>
        </authorList>
    </citation>
    <scope>NUCLEOTIDE SEQUENCE [LARGE SCALE GENOMIC DNA]</scope>
</reference>
<name>A0A1F5CCJ2_9BACT</name>
<evidence type="ECO:0000313" key="3">
    <source>
        <dbReference type="Proteomes" id="UP000177197"/>
    </source>
</evidence>
<feature type="domain" description="CMP/dCMP-type deaminase" evidence="1">
    <location>
        <begin position="15"/>
        <end position="117"/>
    </location>
</feature>
<comment type="caution">
    <text evidence="2">The sequence shown here is derived from an EMBL/GenBank/DDBJ whole genome shotgun (WGS) entry which is preliminary data.</text>
</comment>
<sequence length="191" mass="21602">MVQKPKRLTFDELFDLLAIFYACRSTCDRLRTSTILRDEDNILIGAGYNGALSGDPHCDDIGHEMVENHCVRTNHGEENALLNCIDLTRIRNGIATIVGSPCYNCVRKLLTKKIKHLRYIGTYNNPLGGNKVEELCRRRGVTLEYVEPTEVLKVLQKAIDFHQGPGGLFRNLPKIDIGLVKEPNEVRHEES</sequence>
<dbReference type="InterPro" id="IPR002125">
    <property type="entry name" value="CMP_dCMP_dom"/>
</dbReference>
<dbReference type="SUPFAM" id="SSF53927">
    <property type="entry name" value="Cytidine deaminase-like"/>
    <property type="match status" value="1"/>
</dbReference>
<accession>A0A1F5CCJ2</accession>
<dbReference type="Proteomes" id="UP000177197">
    <property type="component" value="Unassembled WGS sequence"/>
</dbReference>
<dbReference type="Gene3D" id="3.40.140.10">
    <property type="entry name" value="Cytidine Deaminase, domain 2"/>
    <property type="match status" value="1"/>
</dbReference>
<dbReference type="AlphaFoldDB" id="A0A1F5CCJ2"/>
<protein>
    <recommendedName>
        <fullName evidence="1">CMP/dCMP-type deaminase domain-containing protein</fullName>
    </recommendedName>
</protein>
<dbReference type="Pfam" id="PF00383">
    <property type="entry name" value="dCMP_cyt_deam_1"/>
    <property type="match status" value="1"/>
</dbReference>
<evidence type="ECO:0000259" key="1">
    <source>
        <dbReference type="Pfam" id="PF00383"/>
    </source>
</evidence>